<dbReference type="Pfam" id="PF16208">
    <property type="entry name" value="Keratin_2_head"/>
    <property type="match status" value="2"/>
</dbReference>
<dbReference type="GO" id="GO:0045095">
    <property type="term" value="C:keratin filament"/>
    <property type="evidence" value="ECO:0007669"/>
    <property type="project" value="InterPro"/>
</dbReference>
<dbReference type="Gene3D" id="1.20.5.500">
    <property type="entry name" value="Single helix bin"/>
    <property type="match status" value="2"/>
</dbReference>
<dbReference type="FunFam" id="1.20.5.170:FF:000004">
    <property type="entry name" value="Keratin, type II cytoskeletal 5"/>
    <property type="match status" value="2"/>
</dbReference>
<dbReference type="GO" id="GO:0045109">
    <property type="term" value="P:intermediate filament organization"/>
    <property type="evidence" value="ECO:0007669"/>
    <property type="project" value="TreeGrafter"/>
</dbReference>
<dbReference type="InterPro" id="IPR003054">
    <property type="entry name" value="Keratin_II"/>
</dbReference>
<evidence type="ECO:0000256" key="4">
    <source>
        <dbReference type="SAM" id="Coils"/>
    </source>
</evidence>
<gene>
    <name evidence="6" type="ORF">DUI87_29458</name>
</gene>
<keyword evidence="7" id="KW-1185">Reference proteome</keyword>
<evidence type="ECO:0000256" key="2">
    <source>
        <dbReference type="ARBA" id="ARBA00023054"/>
    </source>
</evidence>
<feature type="coiled-coil region" evidence="4">
    <location>
        <begin position="882"/>
        <end position="962"/>
    </location>
</feature>
<sequence length="1085" mass="118925">MGGFGGGMSCGGMGGGGMGGGGMGGFGGGMGGGAGMGGFGGGMGGGGMGGMGGFGGPGFPGGIQPVQVDPSLLRPVHVEIDPQIQQVKNQEKEQIKTLNNQFASFIDKVRFLEQQNKVLSTKWELLQQQGPSGPRKNLDVIFENYIQNLRRRLESIVSQRGQLESELQNMRQYVEEFKTKYEEEINRRTAAENEFVVLKKDVDCAYMTKVELEARVGALTDEINFLRCIYEEELSQMQTISRDLSVVVSMDNNRHLDLDSIIEEVRRQYEQIAQSSRAEAEAWYQSQYEELQNTAGRHGDSLRNTKMEIQELSRNVQRLRAEIENVKKQNQQLQAAIAEAEERGEMAIKDARRKLEELECALNKDKEELARLLKEYQELLNIKIALDVEIAMYRKLLEGEENRLCNDGMSNVNVCKYLPWGPAAGVEIVLLGNSEADFWVESPIWQKSVNRTKLMKTVNLFPLHAQAVPAHLQEQIKGNAWSCGAREDSEHFSLPSAPAQLSRSPQLLCSWLFGGGPAMSRQSVCRSFGVGSKRGFSSCSAVGGGFGGGGRSRISYSSFSTSRGYGGGSGRCGGFSSRSLHNLGGSTRISMGGSYGSGYGCRIGGFGGGFPGGFCGIGGGVIGGGMGGFGGSVRGGPGFPGGIQPVQVDPTLLRPVHVDIDPQIQQVKCQEKEQIKTLNNQFASFIDKVRFLEQQNKVLSTKWELLQQQGPSGPRKNLDVIFENYIQNLRRRLESLLGQRSQLESELQNMRQYVEEFKTKYEEEINRRTAAENEFVVLKKDVDCAYMTKVELEARVGALTDEINFLRCIYEEELSQMQTISRDLSVVVSMDNNRHLDLDSIIEEVRRQYEQIAQSSRAEAEAWYQSRYEELQNTAGRHGDSLRNTKMEIQELSRNVQRLRTEIENVKKQNHHLQSAIAEAEERGEMATKDARRKLEELECALNKDKEELARLLKEYQELLNIKIALDVEIAMYRKLLEGEENRLCLENPSNVNVSVVGRTTVCGGRSGGFGASNGLGGGGVCTVGGANVVGGSCGVGGGILSGGFSSGSGRMCSAAGGNFMAGGGSSSVRRCVTTTTVKSSGVKY</sequence>
<dbReference type="AlphaFoldDB" id="A0A3M0J5R7"/>
<evidence type="ECO:0000313" key="7">
    <source>
        <dbReference type="Proteomes" id="UP000269221"/>
    </source>
</evidence>
<dbReference type="STRING" id="333673.A0A3M0J5R7"/>
<reference evidence="6 7" key="1">
    <citation type="submission" date="2018-07" db="EMBL/GenBank/DDBJ databases">
        <title>A high quality draft genome assembly of the barn swallow (H. rustica rustica).</title>
        <authorList>
            <person name="Formenti G."/>
            <person name="Chiara M."/>
            <person name="Poveda L."/>
            <person name="Francoijs K.-J."/>
            <person name="Bonisoli-Alquati A."/>
            <person name="Canova L."/>
            <person name="Gianfranceschi L."/>
            <person name="Horner D.S."/>
            <person name="Saino N."/>
        </authorList>
    </citation>
    <scope>NUCLEOTIDE SEQUENCE [LARGE SCALE GENOMIC DNA]</scope>
    <source>
        <strain evidence="6">Chelidonia</strain>
        <tissue evidence="6">Blood</tissue>
    </source>
</reference>
<comment type="similarity">
    <text evidence="3">Belongs to the intermediate filament family.</text>
</comment>
<organism evidence="6 7">
    <name type="scientific">Hirundo rustica rustica</name>
    <dbReference type="NCBI Taxonomy" id="333673"/>
    <lineage>
        <taxon>Eukaryota</taxon>
        <taxon>Metazoa</taxon>
        <taxon>Chordata</taxon>
        <taxon>Craniata</taxon>
        <taxon>Vertebrata</taxon>
        <taxon>Euteleostomi</taxon>
        <taxon>Archelosauria</taxon>
        <taxon>Archosauria</taxon>
        <taxon>Dinosauria</taxon>
        <taxon>Saurischia</taxon>
        <taxon>Theropoda</taxon>
        <taxon>Coelurosauria</taxon>
        <taxon>Aves</taxon>
        <taxon>Neognathae</taxon>
        <taxon>Neoaves</taxon>
        <taxon>Telluraves</taxon>
        <taxon>Australaves</taxon>
        <taxon>Passeriformes</taxon>
        <taxon>Sylvioidea</taxon>
        <taxon>Hirundinidae</taxon>
        <taxon>Hirundo</taxon>
    </lineage>
</organism>
<proteinExistence type="inferred from homology"/>
<dbReference type="Proteomes" id="UP000269221">
    <property type="component" value="Unassembled WGS sequence"/>
</dbReference>
<dbReference type="SMART" id="SM01391">
    <property type="entry name" value="Filament"/>
    <property type="match status" value="2"/>
</dbReference>
<dbReference type="PANTHER" id="PTHR45616">
    <property type="entry name" value="GATA-TYPE DOMAIN-CONTAINING PROTEIN"/>
    <property type="match status" value="1"/>
</dbReference>
<evidence type="ECO:0000256" key="3">
    <source>
        <dbReference type="ARBA" id="ARBA00061646"/>
    </source>
</evidence>
<dbReference type="GO" id="GO:0030280">
    <property type="term" value="F:structural constituent of skin epidermis"/>
    <property type="evidence" value="ECO:0007669"/>
    <property type="project" value="TreeGrafter"/>
</dbReference>
<dbReference type="Gene3D" id="1.20.5.1160">
    <property type="entry name" value="Vasodilator-stimulated phosphoprotein"/>
    <property type="match status" value="2"/>
</dbReference>
<feature type="coiled-coil region" evidence="4">
    <location>
        <begin position="726"/>
        <end position="774"/>
    </location>
</feature>
<dbReference type="PRINTS" id="PR01276">
    <property type="entry name" value="TYPE2KERATIN"/>
</dbReference>
<dbReference type="Pfam" id="PF00038">
    <property type="entry name" value="Filament"/>
    <property type="match status" value="2"/>
</dbReference>
<protein>
    <recommendedName>
        <fullName evidence="5">IF rod domain-containing protein</fullName>
    </recommendedName>
</protein>
<dbReference type="OrthoDB" id="2441647at2759"/>
<evidence type="ECO:0000259" key="5">
    <source>
        <dbReference type="PROSITE" id="PS51842"/>
    </source>
</evidence>
<feature type="domain" description="IF rod" evidence="5">
    <location>
        <begin position="671"/>
        <end position="984"/>
    </location>
</feature>
<name>A0A3M0J5R7_HIRRU</name>
<accession>A0A3M0J5R7</accession>
<feature type="domain" description="IF rod" evidence="5">
    <location>
        <begin position="91"/>
        <end position="404"/>
    </location>
</feature>
<dbReference type="InterPro" id="IPR032444">
    <property type="entry name" value="Keratin_2_head"/>
</dbReference>
<dbReference type="GO" id="GO:0031424">
    <property type="term" value="P:keratinization"/>
    <property type="evidence" value="ECO:0007669"/>
    <property type="project" value="TreeGrafter"/>
</dbReference>
<evidence type="ECO:0000313" key="6">
    <source>
        <dbReference type="EMBL" id="RMB94099.1"/>
    </source>
</evidence>
<dbReference type="EMBL" id="QRBI01000198">
    <property type="protein sequence ID" value="RMB94099.1"/>
    <property type="molecule type" value="Genomic_DNA"/>
</dbReference>
<dbReference type="Gene3D" id="1.20.5.170">
    <property type="match status" value="2"/>
</dbReference>
<dbReference type="PANTHER" id="PTHR45616:SF34">
    <property type="entry name" value="IF ROD DOMAIN-CONTAINING PROTEIN"/>
    <property type="match status" value="1"/>
</dbReference>
<feature type="coiled-coil region" evidence="4">
    <location>
        <begin position="302"/>
        <end position="382"/>
    </location>
</feature>
<dbReference type="InterPro" id="IPR039008">
    <property type="entry name" value="IF_rod_dom"/>
</dbReference>
<dbReference type="FunFam" id="1.20.5.500:FF:000001">
    <property type="entry name" value="Type II keratin 23"/>
    <property type="match status" value="2"/>
</dbReference>
<dbReference type="GO" id="GO:0005615">
    <property type="term" value="C:extracellular space"/>
    <property type="evidence" value="ECO:0007669"/>
    <property type="project" value="TreeGrafter"/>
</dbReference>
<keyword evidence="1" id="KW-0403">Intermediate filament</keyword>
<dbReference type="FunFam" id="1.20.5.1160:FF:000001">
    <property type="entry name" value="Keratin type II"/>
    <property type="match status" value="2"/>
</dbReference>
<dbReference type="PROSITE" id="PS51842">
    <property type="entry name" value="IF_ROD_2"/>
    <property type="match status" value="2"/>
</dbReference>
<evidence type="ECO:0000256" key="1">
    <source>
        <dbReference type="ARBA" id="ARBA00022754"/>
    </source>
</evidence>
<feature type="coiled-coil region" evidence="4">
    <location>
        <begin position="88"/>
        <end position="115"/>
    </location>
</feature>
<dbReference type="SUPFAM" id="SSF64593">
    <property type="entry name" value="Intermediate filament protein, coiled coil region"/>
    <property type="match status" value="6"/>
</dbReference>
<keyword evidence="2 4" id="KW-0175">Coiled coil</keyword>
<feature type="coiled-coil region" evidence="4">
    <location>
        <begin position="146"/>
        <end position="194"/>
    </location>
</feature>
<comment type="caution">
    <text evidence="6">The sequence shown here is derived from an EMBL/GenBank/DDBJ whole genome shotgun (WGS) entry which is preliminary data.</text>
</comment>